<reference evidence="1 2" key="1">
    <citation type="submission" date="2024-04" db="EMBL/GenBank/DDBJ databases">
        <title>Defined microbial consortia suppress multidrug-resistant proinflammatory Enterobacteriaceae via ecological control.</title>
        <authorList>
            <person name="Furuichi M."/>
            <person name="Kawaguchi T."/>
            <person name="Pust M."/>
            <person name="Yasuma K."/>
            <person name="Plichta D."/>
            <person name="Hasegawa N."/>
            <person name="Ohya T."/>
            <person name="Bhattarai S."/>
            <person name="Sasajima S."/>
            <person name="Aoto Y."/>
            <person name="Tuganbaev T."/>
            <person name="Yaginuma M."/>
            <person name="Ueda M."/>
            <person name="Okahashi N."/>
            <person name="Amafuji K."/>
            <person name="Kiridooshi Y."/>
            <person name="Sugita K."/>
            <person name="Strazar M."/>
            <person name="Skelly A."/>
            <person name="Suda W."/>
            <person name="Hattori M."/>
            <person name="Nakamoto N."/>
            <person name="Caballero S."/>
            <person name="Norman J."/>
            <person name="Olle B."/>
            <person name="Tanoue T."/>
            <person name="Arita M."/>
            <person name="Bucci V."/>
            <person name="Atarashi K."/>
            <person name="Xavier R."/>
            <person name="Honda K."/>
        </authorList>
    </citation>
    <scope>NUCLEOTIDE SEQUENCE [LARGE SCALE GENOMIC DNA]</scope>
    <source>
        <strain evidence="2">k04-0078-D8-1</strain>
    </source>
</reference>
<accession>A0ABQ0BGI2</accession>
<proteinExistence type="predicted"/>
<sequence>MGELMFPKQKRTKKRMKHPDSILHNKENRTCFLCMKLHGDCRKFPYLEAHHVFGGANRKKSENYGLKVYLCLEHHREGPEAVHRNHDMMRLVQQEGQQAFHLTYPEIDFRKEFGKNYLGEGKHE</sequence>
<name>A0ABQ0BGI2_9FIRM</name>
<keyword evidence="2" id="KW-1185">Reference proteome</keyword>
<evidence type="ECO:0000313" key="2">
    <source>
        <dbReference type="Proteomes" id="UP001600943"/>
    </source>
</evidence>
<evidence type="ECO:0008006" key="3">
    <source>
        <dbReference type="Google" id="ProtNLM"/>
    </source>
</evidence>
<dbReference type="Proteomes" id="UP001600943">
    <property type="component" value="Unassembled WGS sequence"/>
</dbReference>
<comment type="caution">
    <text evidence="1">The sequence shown here is derived from an EMBL/GenBank/DDBJ whole genome shotgun (WGS) entry which is preliminary data.</text>
</comment>
<evidence type="ECO:0000313" key="1">
    <source>
        <dbReference type="EMBL" id="GAA6410554.1"/>
    </source>
</evidence>
<gene>
    <name evidence="1" type="ORF">K040078D81_46710</name>
</gene>
<dbReference type="EMBL" id="BAABYW010000001">
    <property type="protein sequence ID" value="GAA6410554.1"/>
    <property type="molecule type" value="Genomic_DNA"/>
</dbReference>
<dbReference type="RefSeq" id="WP_369861595.1">
    <property type="nucleotide sequence ID" value="NZ_BAABYW010000001.1"/>
</dbReference>
<protein>
    <recommendedName>
        <fullName evidence="3">HNH endonuclease</fullName>
    </recommendedName>
</protein>
<organism evidence="1 2">
    <name type="scientific">Blautia hominis</name>
    <dbReference type="NCBI Taxonomy" id="2025493"/>
    <lineage>
        <taxon>Bacteria</taxon>
        <taxon>Bacillati</taxon>
        <taxon>Bacillota</taxon>
        <taxon>Clostridia</taxon>
        <taxon>Lachnospirales</taxon>
        <taxon>Lachnospiraceae</taxon>
        <taxon>Blautia</taxon>
    </lineage>
</organism>